<evidence type="ECO:0000259" key="4">
    <source>
        <dbReference type="PROSITE" id="PS50995"/>
    </source>
</evidence>
<dbReference type="RefSeq" id="WP_291680388.1">
    <property type="nucleotide sequence ID" value="NZ_JBHSLV010000007.1"/>
</dbReference>
<keyword evidence="1" id="KW-0805">Transcription regulation</keyword>
<protein>
    <submittedName>
        <fullName evidence="5">MarR family winged helix-turn-helix transcriptional regulator</fullName>
    </submittedName>
</protein>
<evidence type="ECO:0000256" key="1">
    <source>
        <dbReference type="ARBA" id="ARBA00023015"/>
    </source>
</evidence>
<dbReference type="Proteomes" id="UP001596104">
    <property type="component" value="Unassembled WGS sequence"/>
</dbReference>
<reference evidence="6" key="1">
    <citation type="journal article" date="2019" name="Int. J. Syst. Evol. Microbiol.">
        <title>The Global Catalogue of Microorganisms (GCM) 10K type strain sequencing project: providing services to taxonomists for standard genome sequencing and annotation.</title>
        <authorList>
            <consortium name="The Broad Institute Genomics Platform"/>
            <consortium name="The Broad Institute Genome Sequencing Center for Infectious Disease"/>
            <person name="Wu L."/>
            <person name="Ma J."/>
        </authorList>
    </citation>
    <scope>NUCLEOTIDE SEQUENCE [LARGE SCALE GENOMIC DNA]</scope>
    <source>
        <strain evidence="6">CGMCC 1.16326</strain>
    </source>
</reference>
<evidence type="ECO:0000256" key="2">
    <source>
        <dbReference type="ARBA" id="ARBA00023125"/>
    </source>
</evidence>
<proteinExistence type="predicted"/>
<comment type="caution">
    <text evidence="5">The sequence shown here is derived from an EMBL/GenBank/DDBJ whole genome shotgun (WGS) entry which is preliminary data.</text>
</comment>
<evidence type="ECO:0000256" key="3">
    <source>
        <dbReference type="ARBA" id="ARBA00023163"/>
    </source>
</evidence>
<dbReference type="SUPFAM" id="SSF46785">
    <property type="entry name" value="Winged helix' DNA-binding domain"/>
    <property type="match status" value="1"/>
</dbReference>
<dbReference type="InterPro" id="IPR036388">
    <property type="entry name" value="WH-like_DNA-bd_sf"/>
</dbReference>
<keyword evidence="6" id="KW-1185">Reference proteome</keyword>
<dbReference type="InterPro" id="IPR036390">
    <property type="entry name" value="WH_DNA-bd_sf"/>
</dbReference>
<keyword evidence="2" id="KW-0238">DNA-binding</keyword>
<dbReference type="InterPro" id="IPR000835">
    <property type="entry name" value="HTH_MarR-typ"/>
</dbReference>
<name>A0ABW0H4F6_9HYPH</name>
<evidence type="ECO:0000313" key="5">
    <source>
        <dbReference type="EMBL" id="MFC5391527.1"/>
    </source>
</evidence>
<organism evidence="5 6">
    <name type="scientific">Bosea vestrisii</name>
    <dbReference type="NCBI Taxonomy" id="151416"/>
    <lineage>
        <taxon>Bacteria</taxon>
        <taxon>Pseudomonadati</taxon>
        <taxon>Pseudomonadota</taxon>
        <taxon>Alphaproteobacteria</taxon>
        <taxon>Hyphomicrobiales</taxon>
        <taxon>Boseaceae</taxon>
        <taxon>Bosea</taxon>
    </lineage>
</organism>
<dbReference type="Pfam" id="PF12802">
    <property type="entry name" value="MarR_2"/>
    <property type="match status" value="1"/>
</dbReference>
<dbReference type="PROSITE" id="PS50995">
    <property type="entry name" value="HTH_MARR_2"/>
    <property type="match status" value="1"/>
</dbReference>
<feature type="domain" description="HTH marR-type" evidence="4">
    <location>
        <begin position="1"/>
        <end position="119"/>
    </location>
</feature>
<accession>A0ABW0H4F6</accession>
<evidence type="ECO:0000313" key="6">
    <source>
        <dbReference type="Proteomes" id="UP001596104"/>
    </source>
</evidence>
<dbReference type="Gene3D" id="1.10.10.10">
    <property type="entry name" value="Winged helix-like DNA-binding domain superfamily/Winged helix DNA-binding domain"/>
    <property type="match status" value="1"/>
</dbReference>
<dbReference type="SMART" id="SM00347">
    <property type="entry name" value="HTH_MARR"/>
    <property type="match status" value="1"/>
</dbReference>
<dbReference type="PANTHER" id="PTHR42756">
    <property type="entry name" value="TRANSCRIPTIONAL REGULATOR, MARR"/>
    <property type="match status" value="1"/>
</dbReference>
<dbReference type="EMBL" id="JBHSLV010000007">
    <property type="protein sequence ID" value="MFC5391527.1"/>
    <property type="molecule type" value="Genomic_DNA"/>
</dbReference>
<keyword evidence="3" id="KW-0804">Transcription</keyword>
<sequence>MAKASRVYKAKLGLNIRELRVIRTIGDQPGLSSKALSEASFIEQTLVSKHLRKLIAEGYIRRDLESADARRVALRLTEKGESVRQEADRLGEVMEQDFLSALTPEELAVFNRCIAKLKGWGAS</sequence>
<gene>
    <name evidence="5" type="ORF">ACFPPC_02600</name>
</gene>
<dbReference type="PRINTS" id="PR00598">
    <property type="entry name" value="HTHMARR"/>
</dbReference>
<dbReference type="PANTHER" id="PTHR42756:SF1">
    <property type="entry name" value="TRANSCRIPTIONAL REPRESSOR OF EMRAB OPERON"/>
    <property type="match status" value="1"/>
</dbReference>